<dbReference type="AlphaFoldDB" id="A0A4R6CSC5"/>
<protein>
    <submittedName>
        <fullName evidence="1">Bacteriocin</fullName>
    </submittedName>
</protein>
<dbReference type="GO" id="GO:0042742">
    <property type="term" value="P:defense response to bacterium"/>
    <property type="evidence" value="ECO:0007669"/>
    <property type="project" value="InterPro"/>
</dbReference>
<accession>A0A4R6CSC5</accession>
<name>A0A4R6CSC5_9LACO</name>
<dbReference type="Proteomes" id="UP000295195">
    <property type="component" value="Unassembled WGS sequence"/>
</dbReference>
<sequence>MVKSITPHLFYRLNGMHHVVAQVGVVNGDHVFALQLLHSAHDVLVYRKHEGLTKNIDYTDPHLVMMGFGHTQTWVAANDKDEYFVGAKPNSGNWTTQIARVKYPRLLPERYTSNTQLPRLSHLNHVTDVPYDGHDHLHRVEASVSPNGKYFMIASIWDDGSGHFGLFDLNEVNQKLNENGTKNTPITDLHCLSAFHIDNFDHPSVAPSEEAPQMIDSVQGYAIDDDKNIYISNQLSPKIDHANGEVTTWSRKIVKFPWGETNPENWQVAMIDGIDLPDRYSEVESIHVQAPDDIYLTVAYHQKYVKDGEFKLRTLENQIFHISDLG</sequence>
<proteinExistence type="predicted"/>
<gene>
    <name evidence="1" type="ORF">CEE75_08205</name>
</gene>
<dbReference type="Pfam" id="PF17312">
    <property type="entry name" value="Helveticin_J"/>
    <property type="match status" value="1"/>
</dbReference>
<dbReference type="EMBL" id="NKLP01000141">
    <property type="protein sequence ID" value="TDN30426.1"/>
    <property type="molecule type" value="Genomic_DNA"/>
</dbReference>
<dbReference type="InterPro" id="IPR035280">
    <property type="entry name" value="Helveticin_J"/>
</dbReference>
<evidence type="ECO:0000313" key="2">
    <source>
        <dbReference type="Proteomes" id="UP000295195"/>
    </source>
</evidence>
<comment type="caution">
    <text evidence="1">The sequence shown here is derived from an EMBL/GenBank/DDBJ whole genome shotgun (WGS) entry which is preliminary data.</text>
</comment>
<dbReference type="RefSeq" id="WP_005728268.1">
    <property type="nucleotide sequence ID" value="NZ_CAZZQD010000001.1"/>
</dbReference>
<evidence type="ECO:0000313" key="1">
    <source>
        <dbReference type="EMBL" id="TDN30426.1"/>
    </source>
</evidence>
<reference evidence="1 2" key="1">
    <citation type="submission" date="2017-06" db="EMBL/GenBank/DDBJ databases">
        <authorList>
            <person name="Swanenburg J."/>
            <person name="Kort R."/>
        </authorList>
    </citation>
    <scope>NUCLEOTIDE SEQUENCE [LARGE SCALE GENOMIC DNA]</scope>
    <source>
        <strain evidence="1 2">RL05</strain>
    </source>
</reference>
<organism evidence="1 2">
    <name type="scientific">Lactobacillus crispatus</name>
    <dbReference type="NCBI Taxonomy" id="47770"/>
    <lineage>
        <taxon>Bacteria</taxon>
        <taxon>Bacillati</taxon>
        <taxon>Bacillota</taxon>
        <taxon>Bacilli</taxon>
        <taxon>Lactobacillales</taxon>
        <taxon>Lactobacillaceae</taxon>
        <taxon>Lactobacillus</taxon>
    </lineage>
</organism>